<dbReference type="InterPro" id="IPR050482">
    <property type="entry name" value="Sensor_HK_TwoCompSys"/>
</dbReference>
<keyword evidence="4" id="KW-1133">Transmembrane helix</keyword>
<protein>
    <recommendedName>
        <fullName evidence="5">Signal transduction histidine kinase subgroup 3 dimerisation and phosphoacceptor domain-containing protein</fullName>
    </recommendedName>
</protein>
<feature type="transmembrane region" description="Helical" evidence="4">
    <location>
        <begin position="12"/>
        <end position="37"/>
    </location>
</feature>
<dbReference type="InterPro" id="IPR011712">
    <property type="entry name" value="Sig_transdc_His_kin_sub3_dim/P"/>
</dbReference>
<evidence type="ECO:0000313" key="7">
    <source>
        <dbReference type="Proteomes" id="UP000662939"/>
    </source>
</evidence>
<dbReference type="PANTHER" id="PTHR24421">
    <property type="entry name" value="NITRATE/NITRITE SENSOR PROTEIN NARX-RELATED"/>
    <property type="match status" value="1"/>
</dbReference>
<dbReference type="KEGG" id="nav:JQS30_07400"/>
<dbReference type="PANTHER" id="PTHR24421:SF63">
    <property type="entry name" value="SENSOR HISTIDINE KINASE DESK"/>
    <property type="match status" value="1"/>
</dbReference>
<keyword evidence="7" id="KW-1185">Reference proteome</keyword>
<accession>A0A895XWW1</accession>
<evidence type="ECO:0000256" key="4">
    <source>
        <dbReference type="SAM" id="Phobius"/>
    </source>
</evidence>
<keyword evidence="4" id="KW-0812">Transmembrane</keyword>
<dbReference type="GO" id="GO:0046983">
    <property type="term" value="F:protein dimerization activity"/>
    <property type="evidence" value="ECO:0007669"/>
    <property type="project" value="InterPro"/>
</dbReference>
<evidence type="ECO:0000256" key="2">
    <source>
        <dbReference type="ARBA" id="ARBA00022777"/>
    </source>
</evidence>
<feature type="transmembrane region" description="Helical" evidence="4">
    <location>
        <begin position="79"/>
        <end position="96"/>
    </location>
</feature>
<organism evidence="6 7">
    <name type="scientific">Natronoglycomyces albus</name>
    <dbReference type="NCBI Taxonomy" id="2811108"/>
    <lineage>
        <taxon>Bacteria</taxon>
        <taxon>Bacillati</taxon>
        <taxon>Actinomycetota</taxon>
        <taxon>Actinomycetes</taxon>
        <taxon>Glycomycetales</taxon>
        <taxon>Glycomycetaceae</taxon>
        <taxon>Natronoglycomyces</taxon>
    </lineage>
</organism>
<dbReference type="AlphaFoldDB" id="A0A895XWW1"/>
<dbReference type="RefSeq" id="WP_213172720.1">
    <property type="nucleotide sequence ID" value="NZ_CP070496.1"/>
</dbReference>
<dbReference type="Gene3D" id="1.20.5.1930">
    <property type="match status" value="1"/>
</dbReference>
<evidence type="ECO:0000256" key="3">
    <source>
        <dbReference type="ARBA" id="ARBA00023012"/>
    </source>
</evidence>
<dbReference type="InterPro" id="IPR036890">
    <property type="entry name" value="HATPase_C_sf"/>
</dbReference>
<evidence type="ECO:0000256" key="1">
    <source>
        <dbReference type="ARBA" id="ARBA00022679"/>
    </source>
</evidence>
<reference evidence="6" key="1">
    <citation type="submission" date="2021-02" db="EMBL/GenBank/DDBJ databases">
        <title>Natronoglycomyces albus gen. nov., sp. nov, a haloalkaliphilic actinobacterium from a soda solonchak soil.</title>
        <authorList>
            <person name="Sorokin D.Y."/>
            <person name="Khijniak T.V."/>
            <person name="Zakharycheva A.P."/>
            <person name="Boueva O.V."/>
            <person name="Ariskina E.V."/>
            <person name="Hahnke R.L."/>
            <person name="Bunk B."/>
            <person name="Sproer C."/>
            <person name="Schumann P."/>
            <person name="Evtushenko L.I."/>
            <person name="Kublanov I.V."/>
        </authorList>
    </citation>
    <scope>NUCLEOTIDE SEQUENCE</scope>
    <source>
        <strain evidence="6">DSM 106290</strain>
    </source>
</reference>
<evidence type="ECO:0000259" key="5">
    <source>
        <dbReference type="Pfam" id="PF07730"/>
    </source>
</evidence>
<dbReference type="Pfam" id="PF07730">
    <property type="entry name" value="HisKA_3"/>
    <property type="match status" value="1"/>
</dbReference>
<feature type="domain" description="Signal transduction histidine kinase subgroup 3 dimerisation and phosphoacceptor" evidence="5">
    <location>
        <begin position="196"/>
        <end position="262"/>
    </location>
</feature>
<keyword evidence="1" id="KW-0808">Transferase</keyword>
<dbReference type="GO" id="GO:0016020">
    <property type="term" value="C:membrane"/>
    <property type="evidence" value="ECO:0007669"/>
    <property type="project" value="InterPro"/>
</dbReference>
<name>A0A895XWW1_9ACTN</name>
<proteinExistence type="predicted"/>
<evidence type="ECO:0000313" key="6">
    <source>
        <dbReference type="EMBL" id="QSB06710.1"/>
    </source>
</evidence>
<dbReference type="GO" id="GO:0000155">
    <property type="term" value="F:phosphorelay sensor kinase activity"/>
    <property type="evidence" value="ECO:0007669"/>
    <property type="project" value="InterPro"/>
</dbReference>
<gene>
    <name evidence="6" type="ORF">JQS30_07400</name>
</gene>
<keyword evidence="2" id="KW-0418">Kinase</keyword>
<sequence>MSDSSPTRDLHRLYVYTLLTLLTMGVSIAAMTVVWVALSDVSLVTAVIAGTAATISAGCALASYVIFLHNGPRRGQLRLWVAALVMFAIGYAACGFDGRVDANWVLLMGFLAAGPLFWVKLSSRPGTIAAITGVAAAVSYGSYQLGLVEAHSSILVSTVLTPFLGWGIWSQWWNYDVAVQSEDARRVAAQLAVADERLRFAAELHDIQGHHLQAITLKAELAARLSETTGHSSTEALREIERLARQALQDTRDVVTGYRTVSLEMEIDNAAQVLKAAGIEATVVIAAGSRTASVSLLGYLVREAATNILRHARASWAELKVEQHEATVTVTVTNDQGGAGPVVAGNGLTMLAERFATAGGTLEWDLTEGRFSITGSVRINAEETTR</sequence>
<feature type="transmembrane region" description="Helical" evidence="4">
    <location>
        <begin position="126"/>
        <end position="143"/>
    </location>
</feature>
<feature type="transmembrane region" description="Helical" evidence="4">
    <location>
        <begin position="43"/>
        <end position="67"/>
    </location>
</feature>
<dbReference type="EMBL" id="CP070496">
    <property type="protein sequence ID" value="QSB06710.1"/>
    <property type="molecule type" value="Genomic_DNA"/>
</dbReference>
<keyword evidence="4" id="KW-0472">Membrane</keyword>
<dbReference type="CDD" id="cd16917">
    <property type="entry name" value="HATPase_UhpB-NarQ-NarX-like"/>
    <property type="match status" value="1"/>
</dbReference>
<keyword evidence="3" id="KW-0902">Two-component regulatory system</keyword>
<dbReference type="Gene3D" id="3.30.565.10">
    <property type="entry name" value="Histidine kinase-like ATPase, C-terminal domain"/>
    <property type="match status" value="1"/>
</dbReference>
<feature type="transmembrane region" description="Helical" evidence="4">
    <location>
        <begin position="102"/>
        <end position="119"/>
    </location>
</feature>
<dbReference type="Proteomes" id="UP000662939">
    <property type="component" value="Chromosome"/>
</dbReference>